<keyword evidence="9" id="KW-1185">Reference proteome</keyword>
<reference evidence="8 9" key="1">
    <citation type="submission" date="2016-04" db="EMBL/GenBank/DDBJ databases">
        <title>A degradative enzymes factory behind the ericoid mycorrhizal symbiosis.</title>
        <authorList>
            <consortium name="DOE Joint Genome Institute"/>
            <person name="Martino E."/>
            <person name="Morin E."/>
            <person name="Grelet G."/>
            <person name="Kuo A."/>
            <person name="Kohler A."/>
            <person name="Daghino S."/>
            <person name="Barry K."/>
            <person name="Choi C."/>
            <person name="Cichocki N."/>
            <person name="Clum A."/>
            <person name="Copeland A."/>
            <person name="Hainaut M."/>
            <person name="Haridas S."/>
            <person name="Labutti K."/>
            <person name="Lindquist E."/>
            <person name="Lipzen A."/>
            <person name="Khouja H.-R."/>
            <person name="Murat C."/>
            <person name="Ohm R."/>
            <person name="Olson A."/>
            <person name="Spatafora J."/>
            <person name="Veneault-Fourrey C."/>
            <person name="Henrissat B."/>
            <person name="Grigoriev I."/>
            <person name="Martin F."/>
            <person name="Perotto S."/>
        </authorList>
    </citation>
    <scope>NUCLEOTIDE SEQUENCE [LARGE SCALE GENOMIC DNA]</scope>
    <source>
        <strain evidence="8 9">F</strain>
    </source>
</reference>
<evidence type="ECO:0000256" key="4">
    <source>
        <dbReference type="ARBA" id="ARBA00022989"/>
    </source>
</evidence>
<comment type="subcellular location">
    <subcellularLocation>
        <location evidence="1">Membrane</location>
        <topology evidence="1">Multi-pass membrane protein</topology>
    </subcellularLocation>
</comment>
<proteinExistence type="inferred from homology"/>
<feature type="transmembrane region" description="Helical" evidence="7">
    <location>
        <begin position="300"/>
        <end position="321"/>
    </location>
</feature>
<feature type="transmembrane region" description="Helical" evidence="7">
    <location>
        <begin position="164"/>
        <end position="184"/>
    </location>
</feature>
<protein>
    <submittedName>
        <fullName evidence="8">MFS general substrate transporter</fullName>
    </submittedName>
</protein>
<feature type="transmembrane region" description="Helical" evidence="7">
    <location>
        <begin position="360"/>
        <end position="378"/>
    </location>
</feature>
<gene>
    <name evidence="8" type="ORF">L207DRAFT_415428</name>
</gene>
<evidence type="ECO:0000313" key="8">
    <source>
        <dbReference type="EMBL" id="PMD47908.1"/>
    </source>
</evidence>
<keyword evidence="5 7" id="KW-0472">Membrane</keyword>
<comment type="similarity">
    <text evidence="6">Belongs to the major facilitator superfamily. Allantoate permease family.</text>
</comment>
<feature type="transmembrane region" description="Helical" evidence="7">
    <location>
        <begin position="328"/>
        <end position="348"/>
    </location>
</feature>
<dbReference type="EMBL" id="KZ613938">
    <property type="protein sequence ID" value="PMD47908.1"/>
    <property type="molecule type" value="Genomic_DNA"/>
</dbReference>
<keyword evidence="4 7" id="KW-1133">Transmembrane helix</keyword>
<accession>A0A2J6SAW6</accession>
<dbReference type="FunFam" id="1.20.1250.20:FF:000064">
    <property type="entry name" value="MFS allantoate transporter"/>
    <property type="match status" value="1"/>
</dbReference>
<sequence>MNKECLERGTTKEVVPDGPESLIPRSRILRKIDLFLLPMMFITYGFQFLDKAILGYAAVYSLMADNHLVGSDYSWTTSIFYFGYLVFEYPLTALLARFKIGQYLGFMVAVWGLTLLFSNFSRSFAGLAIDRFFLGGLESVIAPTFVIVTARWYTRQEQPIRQVIWFMGTPVFGIFGGLVGYAVGKTDYPAIASWRLLFIIIGGLTTVWGIILFFIFPSDPSSARFLSPEERVAASYLTTEQGTGGRGTWKWYQVREALIDPKTYFFLAIGFVSTIPAGALSGFASLLIKGFGFTAVQTQLIGIPSHVIQILSLIIGGVVSTKMKDMRLYAMSVCCVPPIIGTVLVHTLPTSHAWGRVVSLWLTYTNSVSLAVSFAVLGGNVTGFTKKNTVTFLLFVGYCSGSIASPQFFLSSEEARGYPTGIKTMIACFCIQLVLPLLLRVLYVNENKKRDALARDGEIQSNVDDDEDATDWERKTFRYLL</sequence>
<name>A0A2J6SAW6_HYAVF</name>
<dbReference type="PANTHER" id="PTHR43791">
    <property type="entry name" value="PERMEASE-RELATED"/>
    <property type="match status" value="1"/>
</dbReference>
<evidence type="ECO:0000256" key="7">
    <source>
        <dbReference type="SAM" id="Phobius"/>
    </source>
</evidence>
<dbReference type="Gene3D" id="1.20.1250.20">
    <property type="entry name" value="MFS general substrate transporter like domains"/>
    <property type="match status" value="1"/>
</dbReference>
<dbReference type="SUPFAM" id="SSF103473">
    <property type="entry name" value="MFS general substrate transporter"/>
    <property type="match status" value="1"/>
</dbReference>
<feature type="transmembrane region" description="Helical" evidence="7">
    <location>
        <begin position="79"/>
        <end position="96"/>
    </location>
</feature>
<evidence type="ECO:0000313" key="9">
    <source>
        <dbReference type="Proteomes" id="UP000235786"/>
    </source>
</evidence>
<dbReference type="GO" id="GO:0016020">
    <property type="term" value="C:membrane"/>
    <property type="evidence" value="ECO:0007669"/>
    <property type="project" value="UniProtKB-SubCell"/>
</dbReference>
<organism evidence="8 9">
    <name type="scientific">Hyaloscypha variabilis (strain UAMH 11265 / GT02V1 / F)</name>
    <name type="common">Meliniomyces variabilis</name>
    <dbReference type="NCBI Taxonomy" id="1149755"/>
    <lineage>
        <taxon>Eukaryota</taxon>
        <taxon>Fungi</taxon>
        <taxon>Dikarya</taxon>
        <taxon>Ascomycota</taxon>
        <taxon>Pezizomycotina</taxon>
        <taxon>Leotiomycetes</taxon>
        <taxon>Helotiales</taxon>
        <taxon>Hyaloscyphaceae</taxon>
        <taxon>Hyaloscypha</taxon>
        <taxon>Hyaloscypha variabilis</taxon>
    </lineage>
</organism>
<dbReference type="PANTHER" id="PTHR43791:SF103">
    <property type="entry name" value="MAJOR FACILITATOR SUPERFAMILY (MFS) PROFILE DOMAIN-CONTAINING PROTEIN-RELATED"/>
    <property type="match status" value="1"/>
</dbReference>
<feature type="transmembrane region" description="Helical" evidence="7">
    <location>
        <begin position="103"/>
        <end position="120"/>
    </location>
</feature>
<dbReference type="Proteomes" id="UP000235786">
    <property type="component" value="Unassembled WGS sequence"/>
</dbReference>
<dbReference type="InterPro" id="IPR036259">
    <property type="entry name" value="MFS_trans_sf"/>
</dbReference>
<feature type="transmembrane region" description="Helical" evidence="7">
    <location>
        <begin position="390"/>
        <end position="410"/>
    </location>
</feature>
<dbReference type="Pfam" id="PF07690">
    <property type="entry name" value="MFS_1"/>
    <property type="match status" value="1"/>
</dbReference>
<dbReference type="AlphaFoldDB" id="A0A2J6SAW6"/>
<feature type="transmembrane region" description="Helical" evidence="7">
    <location>
        <begin position="196"/>
        <end position="216"/>
    </location>
</feature>
<feature type="transmembrane region" description="Helical" evidence="7">
    <location>
        <begin position="34"/>
        <end position="59"/>
    </location>
</feature>
<keyword evidence="2" id="KW-0813">Transport</keyword>
<evidence type="ECO:0000256" key="3">
    <source>
        <dbReference type="ARBA" id="ARBA00022692"/>
    </source>
</evidence>
<dbReference type="OrthoDB" id="6730379at2759"/>
<evidence type="ECO:0000256" key="2">
    <source>
        <dbReference type="ARBA" id="ARBA00022448"/>
    </source>
</evidence>
<feature type="transmembrane region" description="Helical" evidence="7">
    <location>
        <begin position="132"/>
        <end position="152"/>
    </location>
</feature>
<dbReference type="InterPro" id="IPR011701">
    <property type="entry name" value="MFS"/>
</dbReference>
<feature type="transmembrane region" description="Helical" evidence="7">
    <location>
        <begin position="422"/>
        <end position="443"/>
    </location>
</feature>
<evidence type="ECO:0000256" key="1">
    <source>
        <dbReference type="ARBA" id="ARBA00004141"/>
    </source>
</evidence>
<keyword evidence="3 7" id="KW-0812">Transmembrane</keyword>
<evidence type="ECO:0000256" key="5">
    <source>
        <dbReference type="ARBA" id="ARBA00023136"/>
    </source>
</evidence>
<feature type="transmembrane region" description="Helical" evidence="7">
    <location>
        <begin position="264"/>
        <end position="288"/>
    </location>
</feature>
<evidence type="ECO:0000256" key="6">
    <source>
        <dbReference type="ARBA" id="ARBA00037968"/>
    </source>
</evidence>
<dbReference type="GO" id="GO:0022857">
    <property type="term" value="F:transmembrane transporter activity"/>
    <property type="evidence" value="ECO:0007669"/>
    <property type="project" value="InterPro"/>
</dbReference>